<accession>A0ABS5CDY1</accession>
<name>A0ABS5CDY1_9BACL</name>
<dbReference type="PANTHER" id="PTHR47053:SF1">
    <property type="entry name" value="MUREIN DD-ENDOPEPTIDASE MEPH-RELATED"/>
    <property type="match status" value="1"/>
</dbReference>
<keyword evidence="2" id="KW-0645">Protease</keyword>
<feature type="chain" id="PRO_5045681395" evidence="5">
    <location>
        <begin position="38"/>
        <end position="166"/>
    </location>
</feature>
<feature type="signal peptide" evidence="5">
    <location>
        <begin position="1"/>
        <end position="37"/>
    </location>
</feature>
<reference evidence="7 8" key="1">
    <citation type="submission" date="2021-04" db="EMBL/GenBank/DDBJ databases">
        <title>Paenibacillus sp. DLE-14 whole genome sequence.</title>
        <authorList>
            <person name="Ham Y.J."/>
        </authorList>
    </citation>
    <scope>NUCLEOTIDE SEQUENCE [LARGE SCALE GENOMIC DNA]</scope>
    <source>
        <strain evidence="7 8">DLE-14</strain>
    </source>
</reference>
<keyword evidence="3" id="KW-0378">Hydrolase</keyword>
<sequence>MNNTTNKRIGRKLAGVALSLSIAFAGSMLLTPKTTHAASDSVVASNIINKGKQYMGVPYKFGAKSGITSAFDCSSFVQYVYKKNGISLPRSSRQQALKGTRVLKSNLKKGDLIFSDTNRDGKINHVSIYIGNGKVLQTYRVGIGVTISTFKGSIWDKTFVTARDVI</sequence>
<evidence type="ECO:0000256" key="2">
    <source>
        <dbReference type="ARBA" id="ARBA00022670"/>
    </source>
</evidence>
<evidence type="ECO:0000313" key="8">
    <source>
        <dbReference type="Proteomes" id="UP000673394"/>
    </source>
</evidence>
<dbReference type="Proteomes" id="UP000673394">
    <property type="component" value="Unassembled WGS sequence"/>
</dbReference>
<keyword evidence="5" id="KW-0732">Signal</keyword>
<dbReference type="RefSeq" id="WP_091217012.1">
    <property type="nucleotide sequence ID" value="NZ_JAGKSP010000005.1"/>
</dbReference>
<comment type="similarity">
    <text evidence="1">Belongs to the peptidase C40 family.</text>
</comment>
<keyword evidence="8" id="KW-1185">Reference proteome</keyword>
<evidence type="ECO:0000256" key="5">
    <source>
        <dbReference type="SAM" id="SignalP"/>
    </source>
</evidence>
<dbReference type="EMBL" id="JAGKSP010000005">
    <property type="protein sequence ID" value="MBP3964128.1"/>
    <property type="molecule type" value="Genomic_DNA"/>
</dbReference>
<protein>
    <submittedName>
        <fullName evidence="7">C40 family peptidase</fullName>
    </submittedName>
</protein>
<evidence type="ECO:0000259" key="6">
    <source>
        <dbReference type="PROSITE" id="PS51935"/>
    </source>
</evidence>
<evidence type="ECO:0000256" key="4">
    <source>
        <dbReference type="ARBA" id="ARBA00022807"/>
    </source>
</evidence>
<proteinExistence type="inferred from homology"/>
<dbReference type="PANTHER" id="PTHR47053">
    <property type="entry name" value="MUREIN DD-ENDOPEPTIDASE MEPH-RELATED"/>
    <property type="match status" value="1"/>
</dbReference>
<dbReference type="PROSITE" id="PS51935">
    <property type="entry name" value="NLPC_P60"/>
    <property type="match status" value="1"/>
</dbReference>
<gene>
    <name evidence="7" type="ORF">I8J30_15535</name>
</gene>
<comment type="caution">
    <text evidence="7">The sequence shown here is derived from an EMBL/GenBank/DDBJ whole genome shotgun (WGS) entry which is preliminary data.</text>
</comment>
<feature type="domain" description="NlpC/P60" evidence="6">
    <location>
        <begin position="41"/>
        <end position="166"/>
    </location>
</feature>
<evidence type="ECO:0000256" key="1">
    <source>
        <dbReference type="ARBA" id="ARBA00007074"/>
    </source>
</evidence>
<dbReference type="SUPFAM" id="SSF54001">
    <property type="entry name" value="Cysteine proteinases"/>
    <property type="match status" value="1"/>
</dbReference>
<dbReference type="InterPro" id="IPR000064">
    <property type="entry name" value="NLP_P60_dom"/>
</dbReference>
<keyword evidence="4" id="KW-0788">Thiol protease</keyword>
<dbReference type="Gene3D" id="3.90.1720.10">
    <property type="entry name" value="endopeptidase domain like (from Nostoc punctiforme)"/>
    <property type="match status" value="1"/>
</dbReference>
<evidence type="ECO:0000256" key="3">
    <source>
        <dbReference type="ARBA" id="ARBA00022801"/>
    </source>
</evidence>
<dbReference type="InterPro" id="IPR038765">
    <property type="entry name" value="Papain-like_cys_pep_sf"/>
</dbReference>
<organism evidence="7 8">
    <name type="scientific">Paenibacillus lignilyticus</name>
    <dbReference type="NCBI Taxonomy" id="1172615"/>
    <lineage>
        <taxon>Bacteria</taxon>
        <taxon>Bacillati</taxon>
        <taxon>Bacillota</taxon>
        <taxon>Bacilli</taxon>
        <taxon>Bacillales</taxon>
        <taxon>Paenibacillaceae</taxon>
        <taxon>Paenibacillus</taxon>
    </lineage>
</organism>
<dbReference type="Pfam" id="PF00877">
    <property type="entry name" value="NLPC_P60"/>
    <property type="match status" value="1"/>
</dbReference>
<dbReference type="InterPro" id="IPR051202">
    <property type="entry name" value="Peptidase_C40"/>
</dbReference>
<evidence type="ECO:0000313" key="7">
    <source>
        <dbReference type="EMBL" id="MBP3964128.1"/>
    </source>
</evidence>